<evidence type="ECO:0000256" key="5">
    <source>
        <dbReference type="ARBA" id="ARBA00023136"/>
    </source>
</evidence>
<accession>A0AAV5KR49</accession>
<dbReference type="Pfam" id="PF13947">
    <property type="entry name" value="GUB_WAK_bind"/>
    <property type="match status" value="1"/>
</dbReference>
<feature type="compositionally biased region" description="Pro residues" evidence="6">
    <location>
        <begin position="192"/>
        <end position="202"/>
    </location>
</feature>
<keyword evidence="10" id="KW-1185">Reference proteome</keyword>
<evidence type="ECO:0000256" key="1">
    <source>
        <dbReference type="ARBA" id="ARBA00004167"/>
    </source>
</evidence>
<proteinExistence type="predicted"/>
<dbReference type="GO" id="GO:0016020">
    <property type="term" value="C:membrane"/>
    <property type="evidence" value="ECO:0007669"/>
    <property type="project" value="UniProtKB-SubCell"/>
</dbReference>
<evidence type="ECO:0000259" key="8">
    <source>
        <dbReference type="Pfam" id="PF13947"/>
    </source>
</evidence>
<protein>
    <recommendedName>
        <fullName evidence="8">Wall-associated receptor kinase galacturonan-binding domain-containing protein</fullName>
    </recommendedName>
</protein>
<sequence length="233" mass="25867">MMIIRISSFFAFLVLLTIESAAGQALVKPRCQELCGNVSIPYPFGIGTDCYMDKGFEVYCNASEIPSIILNSEKLEVLYISLDPSFISIKLPINCTDCDKILEHLSLYESPFRSVWSTIDEHYVPGVLEWAITEEDVSQLPRTNESAFNCSEFTGINDTIGYAYHILFPLPFLPTPPPPPPPTFRTRTITPSPAPSSPPKPPSKQCVCEHGFQGNPYLPHGCHGELLSPPLFL</sequence>
<reference evidence="9 10" key="1">
    <citation type="journal article" date="2021" name="Commun. Biol.">
        <title>The genome of Shorea leprosula (Dipterocarpaceae) highlights the ecological relevance of drought in aseasonal tropical rainforests.</title>
        <authorList>
            <person name="Ng K.K.S."/>
            <person name="Kobayashi M.J."/>
            <person name="Fawcett J.A."/>
            <person name="Hatakeyama M."/>
            <person name="Paape T."/>
            <person name="Ng C.H."/>
            <person name="Ang C.C."/>
            <person name="Tnah L.H."/>
            <person name="Lee C.T."/>
            <person name="Nishiyama T."/>
            <person name="Sese J."/>
            <person name="O'Brien M.J."/>
            <person name="Copetti D."/>
            <person name="Mohd Noor M.I."/>
            <person name="Ong R.C."/>
            <person name="Putra M."/>
            <person name="Sireger I.Z."/>
            <person name="Indrioko S."/>
            <person name="Kosugi Y."/>
            <person name="Izuno A."/>
            <person name="Isagi Y."/>
            <person name="Lee S.L."/>
            <person name="Shimizu K.K."/>
        </authorList>
    </citation>
    <scope>NUCLEOTIDE SEQUENCE [LARGE SCALE GENOMIC DNA]</scope>
    <source>
        <strain evidence="9">214</strain>
    </source>
</reference>
<evidence type="ECO:0000256" key="3">
    <source>
        <dbReference type="ARBA" id="ARBA00022729"/>
    </source>
</evidence>
<name>A0AAV5KR49_9ROSI</name>
<keyword evidence="5" id="KW-0472">Membrane</keyword>
<evidence type="ECO:0000256" key="2">
    <source>
        <dbReference type="ARBA" id="ARBA00022692"/>
    </source>
</evidence>
<feature type="chain" id="PRO_5043697302" description="Wall-associated receptor kinase galacturonan-binding domain-containing protein" evidence="7">
    <location>
        <begin position="24"/>
        <end position="233"/>
    </location>
</feature>
<keyword evidence="2" id="KW-0812">Transmembrane</keyword>
<gene>
    <name evidence="9" type="ORF">SLEP1_g36120</name>
</gene>
<evidence type="ECO:0000313" key="9">
    <source>
        <dbReference type="EMBL" id="GKV26906.1"/>
    </source>
</evidence>
<feature type="domain" description="Wall-associated receptor kinase galacturonan-binding" evidence="8">
    <location>
        <begin position="31"/>
        <end position="86"/>
    </location>
</feature>
<evidence type="ECO:0000313" key="10">
    <source>
        <dbReference type="Proteomes" id="UP001054252"/>
    </source>
</evidence>
<dbReference type="InterPro" id="IPR025287">
    <property type="entry name" value="WAK_GUB"/>
</dbReference>
<comment type="subcellular location">
    <subcellularLocation>
        <location evidence="1">Membrane</location>
        <topology evidence="1">Single-pass membrane protein</topology>
    </subcellularLocation>
</comment>
<keyword evidence="3 7" id="KW-0732">Signal</keyword>
<dbReference type="GO" id="GO:0030247">
    <property type="term" value="F:polysaccharide binding"/>
    <property type="evidence" value="ECO:0007669"/>
    <property type="project" value="InterPro"/>
</dbReference>
<keyword evidence="4" id="KW-1133">Transmembrane helix</keyword>
<evidence type="ECO:0000256" key="6">
    <source>
        <dbReference type="SAM" id="MobiDB-lite"/>
    </source>
</evidence>
<dbReference type="PANTHER" id="PTHR33491">
    <property type="entry name" value="OSJNBA0016N04.9 PROTEIN"/>
    <property type="match status" value="1"/>
</dbReference>
<feature type="signal peptide" evidence="7">
    <location>
        <begin position="1"/>
        <end position="23"/>
    </location>
</feature>
<comment type="caution">
    <text evidence="9">The sequence shown here is derived from an EMBL/GenBank/DDBJ whole genome shotgun (WGS) entry which is preliminary data.</text>
</comment>
<feature type="region of interest" description="Disordered" evidence="6">
    <location>
        <begin position="179"/>
        <end position="205"/>
    </location>
</feature>
<dbReference type="EMBL" id="BPVZ01000073">
    <property type="protein sequence ID" value="GKV26906.1"/>
    <property type="molecule type" value="Genomic_DNA"/>
</dbReference>
<dbReference type="Proteomes" id="UP001054252">
    <property type="component" value="Unassembled WGS sequence"/>
</dbReference>
<evidence type="ECO:0000256" key="4">
    <source>
        <dbReference type="ARBA" id="ARBA00022989"/>
    </source>
</evidence>
<evidence type="ECO:0000256" key="7">
    <source>
        <dbReference type="SAM" id="SignalP"/>
    </source>
</evidence>
<dbReference type="AlphaFoldDB" id="A0AAV5KR49"/>
<organism evidence="9 10">
    <name type="scientific">Rubroshorea leprosula</name>
    <dbReference type="NCBI Taxonomy" id="152421"/>
    <lineage>
        <taxon>Eukaryota</taxon>
        <taxon>Viridiplantae</taxon>
        <taxon>Streptophyta</taxon>
        <taxon>Embryophyta</taxon>
        <taxon>Tracheophyta</taxon>
        <taxon>Spermatophyta</taxon>
        <taxon>Magnoliopsida</taxon>
        <taxon>eudicotyledons</taxon>
        <taxon>Gunneridae</taxon>
        <taxon>Pentapetalae</taxon>
        <taxon>rosids</taxon>
        <taxon>malvids</taxon>
        <taxon>Malvales</taxon>
        <taxon>Dipterocarpaceae</taxon>
        <taxon>Rubroshorea</taxon>
    </lineage>
</organism>